<proteinExistence type="predicted"/>
<sequence>MMIEKAIANIDTQMKAILTILANGRAMNGNAFDYNNLATTKERLEKLLAAEPSKKK</sequence>
<name>A0A7S9XFN7_9VIRU</name>
<evidence type="ECO:0000313" key="1">
    <source>
        <dbReference type="EMBL" id="QPI16479.1"/>
    </source>
</evidence>
<organism evidence="1">
    <name type="scientific">Virus NIOZ-UU157</name>
    <dbReference type="NCBI Taxonomy" id="2763269"/>
    <lineage>
        <taxon>Viruses</taxon>
    </lineage>
</organism>
<dbReference type="EMBL" id="MW030563">
    <property type="protein sequence ID" value="QPI16479.1"/>
    <property type="molecule type" value="Genomic_DNA"/>
</dbReference>
<reference evidence="1" key="1">
    <citation type="submission" date="2020-08" db="EMBL/GenBank/DDBJ databases">
        <title>Bridging the membrane lipid divide: bacteria of the FCB group superphylum have the potential to synthesize archaeal ether lipids.</title>
        <authorList>
            <person name="Villanueva L."/>
            <person name="von Meijenfeldt F.A.B."/>
            <person name="Westbye A.B."/>
            <person name="Yadav S."/>
            <person name="Hopmans E.C."/>
            <person name="Dutilh B.E."/>
            <person name="Sinninghe Damste J.S."/>
        </authorList>
    </citation>
    <scope>NUCLEOTIDE SEQUENCE</scope>
    <source>
        <strain evidence="1">NIOZ-UU157</strain>
    </source>
</reference>
<accession>A0A7S9XFN7</accession>
<gene>
    <name evidence="1" type="ORF">NIOZUU157_00378</name>
</gene>
<protein>
    <submittedName>
        <fullName evidence="1">Uncharacterized protein</fullName>
    </submittedName>
</protein>